<evidence type="ECO:0008006" key="3">
    <source>
        <dbReference type="Google" id="ProtNLM"/>
    </source>
</evidence>
<gene>
    <name evidence="1" type="ORF">C7999DRAFT_43778</name>
</gene>
<protein>
    <recommendedName>
        <fullName evidence="3">F-box domain-containing protein</fullName>
    </recommendedName>
</protein>
<dbReference type="AlphaFoldDB" id="A0AAN7CM39"/>
<comment type="caution">
    <text evidence="1">The sequence shown here is derived from an EMBL/GenBank/DDBJ whole genome shotgun (WGS) entry which is preliminary data.</text>
</comment>
<sequence length="569" mass="64664">MEIFSPVLQEMEKTFAPGPDMAGDMVMADAHAPIPGLSTIPPEIVELILDFLIPQPPEIGETRPVAYGQLIPAEPWFDFTRCRRGLRSLCLVSRRLSEMARPLLYRNAVILDETALLLFFRTLCTNPHYGRWSRYLSCHLTLSSNSVIREVRELLPKYLPTITPAPGTGALLTATRHFLQMLSQLFPKMVLSEGDFDHVPQALLCFTLMFLDKVETVLLQVPISDDQPEYDVLCAQIEGVKDLFRKEPQTVPFQSIRTLMLQGDPELLAQIEDDECECDVPDGWGAQPRRYSSLFASFPNVMTLEVSSDDGVWNLDLEHHPLMFLIDDSPPEPFMPNIRHIYLHNSVAYPGDLHHLLRNAPQLETLYMAPRGDKSLKQVVDNTAGEHPDSLNIALAEHAKSLRNLDVSWEDIWGFEALVGPEGRLTSIAEMGSLRTLCVQLALLYGKPSAVLETPLVDMLPPNLVELALEDWWWSNLQLLEELPTWDTEAKVRHYQSQHLYRTAALRILTEFARDVRTRLRHLKKMVLLVKIPWTWVLEDAVSLDFHFEVVKSVFLGQGVEFSVKCDEV</sequence>
<reference evidence="1" key="1">
    <citation type="journal article" date="2023" name="Mol. Phylogenet. Evol.">
        <title>Genome-scale phylogeny and comparative genomics of the fungal order Sordariales.</title>
        <authorList>
            <person name="Hensen N."/>
            <person name="Bonometti L."/>
            <person name="Westerberg I."/>
            <person name="Brannstrom I.O."/>
            <person name="Guillou S."/>
            <person name="Cros-Aarteil S."/>
            <person name="Calhoun S."/>
            <person name="Haridas S."/>
            <person name="Kuo A."/>
            <person name="Mondo S."/>
            <person name="Pangilinan J."/>
            <person name="Riley R."/>
            <person name="LaButti K."/>
            <person name="Andreopoulos B."/>
            <person name="Lipzen A."/>
            <person name="Chen C."/>
            <person name="Yan M."/>
            <person name="Daum C."/>
            <person name="Ng V."/>
            <person name="Clum A."/>
            <person name="Steindorff A."/>
            <person name="Ohm R.A."/>
            <person name="Martin F."/>
            <person name="Silar P."/>
            <person name="Natvig D.O."/>
            <person name="Lalanne C."/>
            <person name="Gautier V."/>
            <person name="Ament-Velasquez S.L."/>
            <person name="Kruys A."/>
            <person name="Hutchinson M.I."/>
            <person name="Powell A.J."/>
            <person name="Barry K."/>
            <person name="Miller A.N."/>
            <person name="Grigoriev I.V."/>
            <person name="Debuchy R."/>
            <person name="Gladieux P."/>
            <person name="Hiltunen Thoren M."/>
            <person name="Johannesson H."/>
        </authorList>
    </citation>
    <scope>NUCLEOTIDE SEQUENCE</scope>
    <source>
        <strain evidence="1">CBS 359.72</strain>
    </source>
</reference>
<accession>A0AAN7CM39</accession>
<keyword evidence="2" id="KW-1185">Reference proteome</keyword>
<evidence type="ECO:0000313" key="1">
    <source>
        <dbReference type="EMBL" id="KAK4244589.1"/>
    </source>
</evidence>
<reference evidence="1" key="2">
    <citation type="submission" date="2023-05" db="EMBL/GenBank/DDBJ databases">
        <authorList>
            <consortium name="Lawrence Berkeley National Laboratory"/>
            <person name="Steindorff A."/>
            <person name="Hensen N."/>
            <person name="Bonometti L."/>
            <person name="Westerberg I."/>
            <person name="Brannstrom I.O."/>
            <person name="Guillou S."/>
            <person name="Cros-Aarteil S."/>
            <person name="Calhoun S."/>
            <person name="Haridas S."/>
            <person name="Kuo A."/>
            <person name="Mondo S."/>
            <person name="Pangilinan J."/>
            <person name="Riley R."/>
            <person name="Labutti K."/>
            <person name="Andreopoulos B."/>
            <person name="Lipzen A."/>
            <person name="Chen C."/>
            <person name="Yanf M."/>
            <person name="Daum C."/>
            <person name="Ng V."/>
            <person name="Clum A."/>
            <person name="Ohm R."/>
            <person name="Martin F."/>
            <person name="Silar P."/>
            <person name="Natvig D."/>
            <person name="Lalanne C."/>
            <person name="Gautier V."/>
            <person name="Ament-Velasquez S.L."/>
            <person name="Kruys A."/>
            <person name="Hutchinson M.I."/>
            <person name="Powell A.J."/>
            <person name="Barry K."/>
            <person name="Miller A.N."/>
            <person name="Grigoriev I.V."/>
            <person name="Debuchy R."/>
            <person name="Gladieux P."/>
            <person name="Thoren M.H."/>
            <person name="Johannesson H."/>
        </authorList>
    </citation>
    <scope>NUCLEOTIDE SEQUENCE</scope>
    <source>
        <strain evidence="1">CBS 359.72</strain>
    </source>
</reference>
<evidence type="ECO:0000313" key="2">
    <source>
        <dbReference type="Proteomes" id="UP001303647"/>
    </source>
</evidence>
<proteinExistence type="predicted"/>
<dbReference type="EMBL" id="MU857732">
    <property type="protein sequence ID" value="KAK4244589.1"/>
    <property type="molecule type" value="Genomic_DNA"/>
</dbReference>
<dbReference type="Proteomes" id="UP001303647">
    <property type="component" value="Unassembled WGS sequence"/>
</dbReference>
<name>A0AAN7CM39_9PEZI</name>
<organism evidence="1 2">
    <name type="scientific">Corynascus novoguineensis</name>
    <dbReference type="NCBI Taxonomy" id="1126955"/>
    <lineage>
        <taxon>Eukaryota</taxon>
        <taxon>Fungi</taxon>
        <taxon>Dikarya</taxon>
        <taxon>Ascomycota</taxon>
        <taxon>Pezizomycotina</taxon>
        <taxon>Sordariomycetes</taxon>
        <taxon>Sordariomycetidae</taxon>
        <taxon>Sordariales</taxon>
        <taxon>Chaetomiaceae</taxon>
        <taxon>Corynascus</taxon>
    </lineage>
</organism>